<keyword evidence="4" id="KW-1185">Reference proteome</keyword>
<keyword evidence="1" id="KW-0472">Membrane</keyword>
<gene>
    <name evidence="3" type="primary">Acey_s0026.g1374</name>
    <name evidence="3" type="ORF">Y032_0026g1374</name>
</gene>
<keyword evidence="1" id="KW-0812">Transmembrane</keyword>
<proteinExistence type="predicted"/>
<keyword evidence="1" id="KW-1133">Transmembrane helix</keyword>
<comment type="caution">
    <text evidence="3">The sequence shown here is derived from an EMBL/GenBank/DDBJ whole genome shotgun (WGS) entry which is preliminary data.</text>
</comment>
<accession>A0A016UWE2</accession>
<dbReference type="AlphaFoldDB" id="A0A016UWE2"/>
<dbReference type="Proteomes" id="UP000024635">
    <property type="component" value="Unassembled WGS sequence"/>
</dbReference>
<evidence type="ECO:0000256" key="2">
    <source>
        <dbReference type="SAM" id="SignalP"/>
    </source>
</evidence>
<reference evidence="4" key="1">
    <citation type="journal article" date="2015" name="Nat. Genet.">
        <title>The genome and transcriptome of the zoonotic hookworm Ancylostoma ceylanicum identify infection-specific gene families.</title>
        <authorList>
            <person name="Schwarz E.M."/>
            <person name="Hu Y."/>
            <person name="Antoshechkin I."/>
            <person name="Miller M.M."/>
            <person name="Sternberg P.W."/>
            <person name="Aroian R.V."/>
        </authorList>
    </citation>
    <scope>NUCLEOTIDE SEQUENCE</scope>
    <source>
        <strain evidence="4">HY135</strain>
    </source>
</reference>
<name>A0A016UWE2_9BILA</name>
<sequence>MNSALAFLIFLAVIFCVNAQYYSYPYYYGGYYGGYYPYYGKDMQLKRSKSEFNSFYKRRKPDLPPYYLTSLQFANNGQLVLTVPELEGFKMMKSALVFVLLLALIFCVNAQWGSYYSSPYYGGYGYSYYPSSSFWNSGWGTAAKGALAGAVIGGLLG</sequence>
<protein>
    <submittedName>
        <fullName evidence="3">Uncharacterized protein</fullName>
    </submittedName>
</protein>
<organism evidence="3 4">
    <name type="scientific">Ancylostoma ceylanicum</name>
    <dbReference type="NCBI Taxonomy" id="53326"/>
    <lineage>
        <taxon>Eukaryota</taxon>
        <taxon>Metazoa</taxon>
        <taxon>Ecdysozoa</taxon>
        <taxon>Nematoda</taxon>
        <taxon>Chromadorea</taxon>
        <taxon>Rhabditida</taxon>
        <taxon>Rhabditina</taxon>
        <taxon>Rhabditomorpha</taxon>
        <taxon>Strongyloidea</taxon>
        <taxon>Ancylostomatidae</taxon>
        <taxon>Ancylostomatinae</taxon>
        <taxon>Ancylostoma</taxon>
    </lineage>
</organism>
<keyword evidence="2" id="KW-0732">Signal</keyword>
<evidence type="ECO:0000313" key="3">
    <source>
        <dbReference type="EMBL" id="EYC18798.1"/>
    </source>
</evidence>
<feature type="transmembrane region" description="Helical" evidence="1">
    <location>
        <begin position="95"/>
        <end position="114"/>
    </location>
</feature>
<feature type="chain" id="PRO_5001489304" evidence="2">
    <location>
        <begin position="20"/>
        <end position="157"/>
    </location>
</feature>
<dbReference type="EMBL" id="JARK01001362">
    <property type="protein sequence ID" value="EYC18798.1"/>
    <property type="molecule type" value="Genomic_DNA"/>
</dbReference>
<evidence type="ECO:0000313" key="4">
    <source>
        <dbReference type="Proteomes" id="UP000024635"/>
    </source>
</evidence>
<evidence type="ECO:0000256" key="1">
    <source>
        <dbReference type="SAM" id="Phobius"/>
    </source>
</evidence>
<feature type="signal peptide" evidence="2">
    <location>
        <begin position="1"/>
        <end position="19"/>
    </location>
</feature>
<feature type="transmembrane region" description="Helical" evidence="1">
    <location>
        <begin position="134"/>
        <end position="156"/>
    </location>
</feature>